<evidence type="ECO:0000313" key="10">
    <source>
        <dbReference type="Proteomes" id="UP000515156"/>
    </source>
</evidence>
<keyword evidence="6 9" id="KW-0576">Peroxisome</keyword>
<organism evidence="10 11">
    <name type="scientific">Microcaecilia unicolor</name>
    <dbReference type="NCBI Taxonomy" id="1415580"/>
    <lineage>
        <taxon>Eukaryota</taxon>
        <taxon>Metazoa</taxon>
        <taxon>Chordata</taxon>
        <taxon>Craniata</taxon>
        <taxon>Vertebrata</taxon>
        <taxon>Euteleostomi</taxon>
        <taxon>Amphibia</taxon>
        <taxon>Gymnophiona</taxon>
        <taxon>Siphonopidae</taxon>
        <taxon>Microcaecilia</taxon>
    </lineage>
</organism>
<dbReference type="FunFam" id="2.40.10.10:FF:000080">
    <property type="entry name" value="peroxisomal leader peptide-processing protease"/>
    <property type="match status" value="1"/>
</dbReference>
<evidence type="ECO:0000256" key="4">
    <source>
        <dbReference type="ARBA" id="ARBA00022801"/>
    </source>
</evidence>
<comment type="PTM">
    <text evidence="9">The full-lengh TYSND1 is the active the proteolytic processing of PTS1- and PTS2-proteins and in self-cleavage, and intermolecular self-cleavage of TYSND1 down-regulates its protease activity.</text>
</comment>
<keyword evidence="4 9" id="KW-0378">Hydrolase</keyword>
<dbReference type="AlphaFoldDB" id="A0A6P7XV75"/>
<evidence type="ECO:0000256" key="2">
    <source>
        <dbReference type="ARBA" id="ARBA00008764"/>
    </source>
</evidence>
<dbReference type="Gene3D" id="2.40.10.10">
    <property type="entry name" value="Trypsin-like serine proteases"/>
    <property type="match status" value="3"/>
</dbReference>
<dbReference type="Proteomes" id="UP000515156">
    <property type="component" value="Chromosome 5"/>
</dbReference>
<evidence type="ECO:0000256" key="3">
    <source>
        <dbReference type="ARBA" id="ARBA00022670"/>
    </source>
</evidence>
<dbReference type="InParanoid" id="A0A6P7XV75"/>
<dbReference type="PANTHER" id="PTHR21004:SF0">
    <property type="entry name" value="PEROXISOMAL LEADER PEPTIDE-PROCESSING PROTEASE"/>
    <property type="match status" value="1"/>
</dbReference>
<dbReference type="KEGG" id="muo:115470380"/>
<evidence type="ECO:0000256" key="7">
    <source>
        <dbReference type="ARBA" id="ARBA00060175"/>
    </source>
</evidence>
<dbReference type="PANTHER" id="PTHR21004">
    <property type="entry name" value="SERINE PROTEASE-RELATED"/>
    <property type="match status" value="1"/>
</dbReference>
<keyword evidence="3 9" id="KW-0645">Protease</keyword>
<reference evidence="11" key="1">
    <citation type="submission" date="2025-08" db="UniProtKB">
        <authorList>
            <consortium name="RefSeq"/>
        </authorList>
    </citation>
    <scope>IDENTIFICATION</scope>
</reference>
<dbReference type="GO" id="GO:0004252">
    <property type="term" value="F:serine-type endopeptidase activity"/>
    <property type="evidence" value="ECO:0007669"/>
    <property type="project" value="InterPro"/>
</dbReference>
<protein>
    <recommendedName>
        <fullName evidence="8 9">Peroxisomal leader peptide-processing protease</fullName>
        <ecNumber evidence="9">3.4.21.-</ecNumber>
    </recommendedName>
</protein>
<sequence length="584" mass="62280">MLHIAEQSGCVITVSRTFSGLYGPNTENVVRRVAGSNHPGQAGADTCGALALGDNGPWSCSGVILDHSLGIVLCHGAIFSPFLSLPVDTAWSERQLLQAEDFSLDLNIQVQYVGSGKVSRNSGSGKSMEATNLQLIPLSNQSGVPSDIQQCQARLLLLVPCLEFHNTFSMLFHQADNWQFCSPDEEQESVTLQTALAHLHWFAVLQIPVSCIPGMGILTCMQASELQKGKILFTCGSPFGSFYPDIFINSVSKGVVSNLAGKDNAVILTDSRCLPGTEGGGVFAVQGDSLKLVGLIVAPLCWKAGEWVGLTLVCSVKHILESLEQVLALCRDNVCLSLLPVTQQIVSTTVSPTPEPCLIAAVVLIECDRSWGSGVLLNPRLVVTCRHVVAQTSNIRVYIHGNKRCPKAEKCRGRVVFMTQLASPYDIAILELEESFYGILEPVLGSRFCTGEDVSVLSFGAFGKSCGPSVTSGILSAVVTVDNVPVMLQTTCAVHGGSSGGALISTHTGELLGIIASNTRDSSIGATYPHLNFSVPINVLEPALQQYLQSQDLQAFQQLNQASAAVASAWRLQSKLTQVLPSKL</sequence>
<proteinExistence type="inferred from homology"/>
<dbReference type="CTD" id="219743"/>
<keyword evidence="10" id="KW-1185">Reference proteome</keyword>
<dbReference type="GO" id="GO:0005782">
    <property type="term" value="C:peroxisomal matrix"/>
    <property type="evidence" value="ECO:0007669"/>
    <property type="project" value="UniProtKB-ARBA"/>
</dbReference>
<keyword evidence="5 9" id="KW-0720">Serine protease</keyword>
<comment type="subcellular location">
    <subcellularLocation>
        <location evidence="1 9">Peroxisome</location>
    </subcellularLocation>
</comment>
<dbReference type="FunCoup" id="A0A6P7XV75">
    <property type="interactions" value="676"/>
</dbReference>
<name>A0A6P7XV75_9AMPH</name>
<dbReference type="OrthoDB" id="17845at2759"/>
<dbReference type="InterPro" id="IPR009003">
    <property type="entry name" value="Peptidase_S1_PA"/>
</dbReference>
<evidence type="ECO:0000313" key="11">
    <source>
        <dbReference type="RefSeq" id="XP_030059357.1"/>
    </source>
</evidence>
<gene>
    <name evidence="11" type="primary">TYSND1</name>
</gene>
<evidence type="ECO:0000256" key="6">
    <source>
        <dbReference type="ARBA" id="ARBA00023140"/>
    </source>
</evidence>
<dbReference type="GO" id="GO:0016485">
    <property type="term" value="P:protein processing"/>
    <property type="evidence" value="ECO:0007669"/>
    <property type="project" value="InterPro"/>
</dbReference>
<dbReference type="GeneID" id="115470380"/>
<dbReference type="RefSeq" id="XP_030059357.1">
    <property type="nucleotide sequence ID" value="XM_030203497.1"/>
</dbReference>
<dbReference type="SUPFAM" id="SSF50494">
    <property type="entry name" value="Trypsin-like serine proteases"/>
    <property type="match status" value="2"/>
</dbReference>
<dbReference type="EC" id="3.4.21.-" evidence="9"/>
<accession>A0A6P7XV75</accession>
<dbReference type="Pfam" id="PF13365">
    <property type="entry name" value="Trypsin_2"/>
    <property type="match status" value="1"/>
</dbReference>
<dbReference type="GO" id="GO:0031998">
    <property type="term" value="P:regulation of fatty acid beta-oxidation"/>
    <property type="evidence" value="ECO:0007669"/>
    <property type="project" value="TreeGrafter"/>
</dbReference>
<evidence type="ECO:0000256" key="8">
    <source>
        <dbReference type="ARBA" id="ARBA00071396"/>
    </source>
</evidence>
<evidence type="ECO:0000256" key="9">
    <source>
        <dbReference type="PIRNR" id="PIRNR037989"/>
    </source>
</evidence>
<evidence type="ECO:0000256" key="5">
    <source>
        <dbReference type="ARBA" id="ARBA00022825"/>
    </source>
</evidence>
<comment type="similarity">
    <text evidence="2 9">Belongs to the peptidase S1B family.</text>
</comment>
<comment type="function">
    <text evidence="7 9">Peroxisomal protease that mediates both the removal of the leader peptide from proteins containing a PTS2 target sequence and processes several PTS1-containing proteins. Catalyzes the processing of PTS1-proteins involved in the peroxisomal beta-oxidation of fatty acids.</text>
</comment>
<evidence type="ECO:0000256" key="1">
    <source>
        <dbReference type="ARBA" id="ARBA00004275"/>
    </source>
</evidence>
<dbReference type="InterPro" id="IPR043504">
    <property type="entry name" value="Peptidase_S1_PA_chymotrypsin"/>
</dbReference>
<dbReference type="InterPro" id="IPR039245">
    <property type="entry name" value="TYSND1/DEG15"/>
</dbReference>